<organism evidence="3">
    <name type="scientific">Ostreococcus tauri</name>
    <name type="common">Marine green alga</name>
    <dbReference type="NCBI Taxonomy" id="70448"/>
    <lineage>
        <taxon>Eukaryota</taxon>
        <taxon>Viridiplantae</taxon>
        <taxon>Chlorophyta</taxon>
        <taxon>Mamiellophyceae</taxon>
        <taxon>Mamiellales</taxon>
        <taxon>Bathycoccaceae</taxon>
        <taxon>Ostreococcus</taxon>
    </lineage>
</organism>
<feature type="region of interest" description="Disordered" evidence="1">
    <location>
        <begin position="166"/>
        <end position="384"/>
    </location>
</feature>
<dbReference type="AlphaFoldDB" id="A0A1Y5IL55"/>
<evidence type="ECO:0000313" key="3">
    <source>
        <dbReference type="EMBL" id="OUS47685.1"/>
    </source>
</evidence>
<feature type="chain" id="PRO_5013187145" evidence="2">
    <location>
        <begin position="31"/>
        <end position="543"/>
    </location>
</feature>
<feature type="compositionally biased region" description="Low complexity" evidence="1">
    <location>
        <begin position="276"/>
        <end position="287"/>
    </location>
</feature>
<evidence type="ECO:0000256" key="1">
    <source>
        <dbReference type="SAM" id="MobiDB-lite"/>
    </source>
</evidence>
<gene>
    <name evidence="3" type="ORF">BE221DRAFT_110790</name>
</gene>
<feature type="compositionally biased region" description="Polar residues" evidence="1">
    <location>
        <begin position="292"/>
        <end position="367"/>
    </location>
</feature>
<dbReference type="Proteomes" id="UP000195557">
    <property type="component" value="Unassembled WGS sequence"/>
</dbReference>
<sequence length="543" mass="59230">MRARRRERSRATRAVCLGVAAVVGASSARAGGAPPHAKTCFRAHLVGSVLGQSDLGGPRASVAGAIAMKAFDEFEGAILRGEEPSAELREALANALRGSDRAANKKCVEEAEKEMKDTQEKKDVDKFLKMTEGLPEATCKDLAACVTWFEERKDKFEGLLIQREKRGEEKGSTKQGYPGYPTDQVEEEEVDEEQVGDDDESDPRSRQDDEALKDEEDEKEALEQQDSEVPAGDDIPEQDAEVDGFDDKEDDVDTQNDDDKEDDGGSSPPPTDDTSDSAPVTPDTSDSAPVTPDTSDSAPVTPDTSDSAPVTPDTSDSAPVTPDTSDSAPVTPDTSDSAPVTPDTSDSAPVTPDTSASAPVTPDTSASAPPEALSAVLKAPPPPKRLITLRPPLLKRLRMTMPTPPPKILRTPTLKNLRTPRMASLTTTYLRKNLMTDLRTVMLLKKLKKHLRLLRMTLKRPNRRWTPIPKQTRPITLPMKILKQRIQLSVSPVNLTPEWCTSPSLRRLAHTQPMSCIDAVTRQSSYPQRVSTEPSRTNMVKKR</sequence>
<reference evidence="3" key="1">
    <citation type="submission" date="2017-04" db="EMBL/GenBank/DDBJ databases">
        <title>Population genomics of picophytoplankton unveils novel chromosome hypervariability.</title>
        <authorList>
            <consortium name="DOE Joint Genome Institute"/>
            <person name="Blanc-Mathieu R."/>
            <person name="Krasovec M."/>
            <person name="Hebrard M."/>
            <person name="Yau S."/>
            <person name="Desgranges E."/>
            <person name="Martin J."/>
            <person name="Schackwitz W."/>
            <person name="Kuo A."/>
            <person name="Salin G."/>
            <person name="Donnadieu C."/>
            <person name="Desdevises Y."/>
            <person name="Sanchez-Ferandin S."/>
            <person name="Moreau H."/>
            <person name="Rivals E."/>
            <person name="Grigoriev I.V."/>
            <person name="Grimsley N."/>
            <person name="Eyre-Walker A."/>
            <person name="Piganeau G."/>
        </authorList>
    </citation>
    <scope>NUCLEOTIDE SEQUENCE [LARGE SCALE GENOMIC DNA]</scope>
    <source>
        <strain evidence="3">RCC 1115</strain>
    </source>
</reference>
<keyword evidence="2" id="KW-0732">Signal</keyword>
<feature type="compositionally biased region" description="Acidic residues" evidence="1">
    <location>
        <begin position="211"/>
        <end position="226"/>
    </location>
</feature>
<evidence type="ECO:0000256" key="2">
    <source>
        <dbReference type="SAM" id="SignalP"/>
    </source>
</evidence>
<proteinExistence type="predicted"/>
<accession>A0A1Y5IL55</accession>
<feature type="compositionally biased region" description="Acidic residues" evidence="1">
    <location>
        <begin position="184"/>
        <end position="201"/>
    </location>
</feature>
<protein>
    <submittedName>
        <fullName evidence="3">Uncharacterized protein</fullName>
    </submittedName>
</protein>
<dbReference type="EMBL" id="KZ155777">
    <property type="protein sequence ID" value="OUS47685.1"/>
    <property type="molecule type" value="Genomic_DNA"/>
</dbReference>
<feature type="signal peptide" evidence="2">
    <location>
        <begin position="1"/>
        <end position="30"/>
    </location>
</feature>
<name>A0A1Y5IL55_OSTTA</name>
<feature type="compositionally biased region" description="Acidic residues" evidence="1">
    <location>
        <begin position="234"/>
        <end position="264"/>
    </location>
</feature>